<keyword evidence="2" id="KW-1185">Reference proteome</keyword>
<accession>J3VTA0</accession>
<reference evidence="1 2" key="1">
    <citation type="journal article" date="2012" name="Mol. Biol. Evol.">
        <title>Genome reduction and co-evolution between the primary and secondary bacterial symbionts of psyllids.</title>
        <authorList>
            <person name="Sloan D.B."/>
            <person name="Moran N.A."/>
        </authorList>
    </citation>
    <scope>NUCLEOTIDE SEQUENCE [LARGE SCALE GENOMIC DNA]</scope>
    <source>
        <strain evidence="1">Ceuc_S</strain>
    </source>
</reference>
<evidence type="ECO:0000313" key="2">
    <source>
        <dbReference type="Proteomes" id="UP000003936"/>
    </source>
</evidence>
<proteinExistence type="predicted"/>
<sequence length="62" mass="7213" precursor="true">MFNAKLQLSLPFRCGRFRLANGQCTLFSSKELDYHRAKRPAAKQMHVKVRHFLPAVIVAIHY</sequence>
<evidence type="ECO:0000313" key="1">
    <source>
        <dbReference type="EMBL" id="AFP85186.1"/>
    </source>
</evidence>
<name>J3VTA0_9ENTR</name>
<dbReference type="AlphaFoldDB" id="J3VTA0"/>
<dbReference type="Proteomes" id="UP000003936">
    <property type="component" value="Chromosome"/>
</dbReference>
<organism evidence="1 2">
    <name type="scientific">secondary endosymbiont of Ctenarytaina eucalypti</name>
    <dbReference type="NCBI Taxonomy" id="1199245"/>
    <lineage>
        <taxon>Bacteria</taxon>
        <taxon>Pseudomonadati</taxon>
        <taxon>Pseudomonadota</taxon>
        <taxon>Gammaproteobacteria</taxon>
        <taxon>Enterobacterales</taxon>
        <taxon>Enterobacteriaceae</taxon>
        <taxon>aphid secondary symbionts</taxon>
    </lineage>
</organism>
<protein>
    <submittedName>
        <fullName evidence="1">Uncharacterized protein</fullName>
    </submittedName>
</protein>
<dbReference type="HOGENOM" id="CLU_2901705_0_0_6"/>
<gene>
    <name evidence="1" type="ORF">A359_08200</name>
</gene>
<dbReference type="KEGG" id="sect:A359_08200"/>
<dbReference type="EMBL" id="CP003546">
    <property type="protein sequence ID" value="AFP85186.1"/>
    <property type="molecule type" value="Genomic_DNA"/>
</dbReference>